<dbReference type="AlphaFoldDB" id="A0A1W1V827"/>
<evidence type="ECO:0000256" key="4">
    <source>
        <dbReference type="ARBA" id="ARBA00022692"/>
    </source>
</evidence>
<evidence type="ECO:0000256" key="6">
    <source>
        <dbReference type="ARBA" id="ARBA00023136"/>
    </source>
</evidence>
<reference evidence="9 10" key="1">
    <citation type="submission" date="2017-04" db="EMBL/GenBank/DDBJ databases">
        <authorList>
            <person name="Afonso C.L."/>
            <person name="Miller P.J."/>
            <person name="Scott M.A."/>
            <person name="Spackman E."/>
            <person name="Goraichik I."/>
            <person name="Dimitrov K.M."/>
            <person name="Suarez D.L."/>
            <person name="Swayne D.E."/>
        </authorList>
    </citation>
    <scope>NUCLEOTIDE SEQUENCE [LARGE SCALE GENOMIC DNA]</scope>
    <source>
        <strain evidence="9 10">DSM 11622</strain>
    </source>
</reference>
<evidence type="ECO:0000313" key="9">
    <source>
        <dbReference type="EMBL" id="SMB89508.1"/>
    </source>
</evidence>
<comment type="subcellular location">
    <subcellularLocation>
        <location evidence="1">Membrane</location>
        <topology evidence="1">Single-pass membrane protein</topology>
    </subcellularLocation>
</comment>
<dbReference type="OrthoDB" id="1156086at2"/>
<organism evidence="9 10">
    <name type="scientific">Hymenobacter roseosalivarius DSM 11622</name>
    <dbReference type="NCBI Taxonomy" id="645990"/>
    <lineage>
        <taxon>Bacteria</taxon>
        <taxon>Pseudomonadati</taxon>
        <taxon>Bacteroidota</taxon>
        <taxon>Cytophagia</taxon>
        <taxon>Cytophagales</taxon>
        <taxon>Hymenobacteraceae</taxon>
        <taxon>Hymenobacter</taxon>
    </lineage>
</organism>
<name>A0A1W1V827_9BACT</name>
<proteinExistence type="predicted"/>
<keyword evidence="2" id="KW-0328">Glycosyltransferase</keyword>
<evidence type="ECO:0000256" key="1">
    <source>
        <dbReference type="ARBA" id="ARBA00004167"/>
    </source>
</evidence>
<dbReference type="Proteomes" id="UP000192266">
    <property type="component" value="Unassembled WGS sequence"/>
</dbReference>
<evidence type="ECO:0000313" key="10">
    <source>
        <dbReference type="Proteomes" id="UP000192266"/>
    </source>
</evidence>
<dbReference type="Pfam" id="PF04577">
    <property type="entry name" value="Glyco_transf_61"/>
    <property type="match status" value="1"/>
</dbReference>
<dbReference type="GO" id="GO:0016020">
    <property type="term" value="C:membrane"/>
    <property type="evidence" value="ECO:0007669"/>
    <property type="project" value="UniProtKB-SubCell"/>
</dbReference>
<gene>
    <name evidence="9" type="ORF">SAMN00120144_0938</name>
</gene>
<evidence type="ECO:0000256" key="7">
    <source>
        <dbReference type="ARBA" id="ARBA00023180"/>
    </source>
</evidence>
<dbReference type="RefSeq" id="WP_084444390.1">
    <property type="nucleotide sequence ID" value="NZ_FWWW01000052.1"/>
</dbReference>
<protein>
    <submittedName>
        <fullName evidence="9">Capsular polysaccharide biosynthesis protein-like</fullName>
    </submittedName>
</protein>
<dbReference type="PANTHER" id="PTHR20961:SF38">
    <property type="entry name" value="PROTEIN O-LINKED-MANNOSE BETA-1,4-N-ACETYLGLUCOSAMINYLTRANSFERASE 2"/>
    <property type="match status" value="1"/>
</dbReference>
<dbReference type="PANTHER" id="PTHR20961">
    <property type="entry name" value="GLYCOSYLTRANSFERASE"/>
    <property type="match status" value="1"/>
</dbReference>
<keyword evidence="4" id="KW-0812">Transmembrane</keyword>
<keyword evidence="10" id="KW-1185">Reference proteome</keyword>
<dbReference type="STRING" id="645990.SAMN00120144_0938"/>
<keyword evidence="6" id="KW-0472">Membrane</keyword>
<evidence type="ECO:0000256" key="3">
    <source>
        <dbReference type="ARBA" id="ARBA00022679"/>
    </source>
</evidence>
<dbReference type="EMBL" id="FWWW01000052">
    <property type="protein sequence ID" value="SMB89508.1"/>
    <property type="molecule type" value="Genomic_DNA"/>
</dbReference>
<keyword evidence="3" id="KW-0808">Transferase</keyword>
<dbReference type="GO" id="GO:0016757">
    <property type="term" value="F:glycosyltransferase activity"/>
    <property type="evidence" value="ECO:0007669"/>
    <property type="project" value="UniProtKB-KW"/>
</dbReference>
<evidence type="ECO:0000256" key="2">
    <source>
        <dbReference type="ARBA" id="ARBA00022676"/>
    </source>
</evidence>
<sequence>MEKTVLQNSYRIKRKLPLNYDEIVDRDKFITECYEYGETYLYRLKNAYVTPYGVVMSNWRVVKEAIYSYQEKINFYPTFFKKILFNKVRKVPGLSVTATHVWFPNYYHFTTECLPRLYSLREWADKATLLLPEGTPAFVDEYVKLTGFSKVVKIPINELAQAEELLLTTHTATSLDHNDALIREMAGWYKARVNAGSSSFRGYENLYISRQRATYRKLLNEDELIAALAPYNFKVVNMEDYTVQEQIALLSQVRNLVAVHGAGMTNLMYMPEGGLMVNLIHEHRYDPAFFTLANALNHDTVIIQGKAANDDARGPAFDSFSVDVPKIRHYLDLYLKR</sequence>
<dbReference type="InterPro" id="IPR007657">
    <property type="entry name" value="Glycosyltransferase_61"/>
</dbReference>
<evidence type="ECO:0000259" key="8">
    <source>
        <dbReference type="Pfam" id="PF04577"/>
    </source>
</evidence>
<feature type="domain" description="Glycosyltransferase 61 catalytic" evidence="8">
    <location>
        <begin position="106"/>
        <end position="275"/>
    </location>
</feature>
<evidence type="ECO:0000256" key="5">
    <source>
        <dbReference type="ARBA" id="ARBA00022989"/>
    </source>
</evidence>
<dbReference type="InterPro" id="IPR049625">
    <property type="entry name" value="Glyco_transf_61_cat"/>
</dbReference>
<accession>A0A1W1V827</accession>
<keyword evidence="7" id="KW-0325">Glycoprotein</keyword>
<keyword evidence="5" id="KW-1133">Transmembrane helix</keyword>